<evidence type="ECO:0000313" key="3">
    <source>
        <dbReference type="Proteomes" id="UP001348641"/>
    </source>
</evidence>
<dbReference type="EMBL" id="JAUUCC010000006">
    <property type="protein sequence ID" value="MEE2049645.1"/>
    <property type="molecule type" value="Genomic_DNA"/>
</dbReference>
<comment type="caution">
    <text evidence="2">The sequence shown here is derived from an EMBL/GenBank/DDBJ whole genome shotgun (WGS) entry which is preliminary data.</text>
</comment>
<keyword evidence="1" id="KW-0472">Membrane</keyword>
<keyword evidence="1" id="KW-1133">Transmembrane helix</keyword>
<sequence length="66" mass="7110">MILCCAAPVLLALGWFGLFGALSANPYLTGAALFALAAVGWFVWSRRRRSSDADCCPPPSARRHTE</sequence>
<dbReference type="Gene3D" id="1.10.287.910">
    <property type="entry name" value="bacterial mercury transporter, merf"/>
    <property type="match status" value="1"/>
</dbReference>
<accession>A0ABU7KK26</accession>
<organism evidence="2 3">
    <name type="scientific">Nocardiopsis tropica</name>
    <dbReference type="NCBI Taxonomy" id="109330"/>
    <lineage>
        <taxon>Bacteria</taxon>
        <taxon>Bacillati</taxon>
        <taxon>Actinomycetota</taxon>
        <taxon>Actinomycetes</taxon>
        <taxon>Streptosporangiales</taxon>
        <taxon>Nocardiopsidaceae</taxon>
        <taxon>Nocardiopsis</taxon>
    </lineage>
</organism>
<dbReference type="RefSeq" id="WP_330156908.1">
    <property type="nucleotide sequence ID" value="NZ_BAAAJA010000005.1"/>
</dbReference>
<reference evidence="2 3" key="1">
    <citation type="submission" date="2023-07" db="EMBL/GenBank/DDBJ databases">
        <authorList>
            <person name="Girao M."/>
            <person name="Carvalho M.F."/>
        </authorList>
    </citation>
    <scope>NUCLEOTIDE SEQUENCE [LARGE SCALE GENOMIC DNA]</scope>
    <source>
        <strain evidence="2 3">66/93</strain>
    </source>
</reference>
<name>A0ABU7KK26_9ACTN</name>
<proteinExistence type="predicted"/>
<keyword evidence="1" id="KW-0812">Transmembrane</keyword>
<gene>
    <name evidence="2" type="ORF">Q8A49_03970</name>
</gene>
<evidence type="ECO:0008006" key="4">
    <source>
        <dbReference type="Google" id="ProtNLM"/>
    </source>
</evidence>
<feature type="transmembrane region" description="Helical" evidence="1">
    <location>
        <begin position="24"/>
        <end position="44"/>
    </location>
</feature>
<evidence type="ECO:0000256" key="1">
    <source>
        <dbReference type="SAM" id="Phobius"/>
    </source>
</evidence>
<protein>
    <recommendedName>
        <fullName evidence="4">Mercuric ion transport protein</fullName>
    </recommendedName>
</protein>
<dbReference type="Proteomes" id="UP001348641">
    <property type="component" value="Unassembled WGS sequence"/>
</dbReference>
<evidence type="ECO:0000313" key="2">
    <source>
        <dbReference type="EMBL" id="MEE2049645.1"/>
    </source>
</evidence>